<organism evidence="1 2">
    <name type="scientific">Brachionus plicatilis</name>
    <name type="common">Marine rotifer</name>
    <name type="synonym">Brachionus muelleri</name>
    <dbReference type="NCBI Taxonomy" id="10195"/>
    <lineage>
        <taxon>Eukaryota</taxon>
        <taxon>Metazoa</taxon>
        <taxon>Spiralia</taxon>
        <taxon>Gnathifera</taxon>
        <taxon>Rotifera</taxon>
        <taxon>Eurotatoria</taxon>
        <taxon>Monogononta</taxon>
        <taxon>Pseudotrocha</taxon>
        <taxon>Ploima</taxon>
        <taxon>Brachionidae</taxon>
        <taxon>Brachionus</taxon>
    </lineage>
</organism>
<comment type="caution">
    <text evidence="1">The sequence shown here is derived from an EMBL/GenBank/DDBJ whole genome shotgun (WGS) entry which is preliminary data.</text>
</comment>
<protein>
    <submittedName>
        <fullName evidence="1">Uncharacterized protein</fullName>
    </submittedName>
</protein>
<dbReference type="Proteomes" id="UP000276133">
    <property type="component" value="Unassembled WGS sequence"/>
</dbReference>
<evidence type="ECO:0000313" key="2">
    <source>
        <dbReference type="Proteomes" id="UP000276133"/>
    </source>
</evidence>
<reference evidence="1 2" key="1">
    <citation type="journal article" date="2018" name="Sci. Rep.">
        <title>Genomic signatures of local adaptation to the degree of environmental predictability in rotifers.</title>
        <authorList>
            <person name="Franch-Gras L."/>
            <person name="Hahn C."/>
            <person name="Garcia-Roger E.M."/>
            <person name="Carmona M.J."/>
            <person name="Serra M."/>
            <person name="Gomez A."/>
        </authorList>
    </citation>
    <scope>NUCLEOTIDE SEQUENCE [LARGE SCALE GENOMIC DNA]</scope>
    <source>
        <strain evidence="1">HYR1</strain>
    </source>
</reference>
<dbReference type="AlphaFoldDB" id="A0A3M7Q453"/>
<proteinExistence type="predicted"/>
<sequence>MIYFYLLHLIIKLLKAPNSLYSISNLLDKDEFMWVPFFGKIEMHYIGWLPTAPDILKALFLKIKRLKWCKERLNWTIERWGMEIKGFKKYDTRFVVPALQGGGRSAGIWNASAVKVHDAVVYVRGELINIPTRKR</sequence>
<name>A0A3M7Q453_BRAPC</name>
<keyword evidence="2" id="KW-1185">Reference proteome</keyword>
<accession>A0A3M7Q453</accession>
<dbReference type="EMBL" id="REGN01007510">
    <property type="protein sequence ID" value="RNA06043.1"/>
    <property type="molecule type" value="Genomic_DNA"/>
</dbReference>
<gene>
    <name evidence="1" type="ORF">BpHYR1_046091</name>
</gene>
<evidence type="ECO:0000313" key="1">
    <source>
        <dbReference type="EMBL" id="RNA06043.1"/>
    </source>
</evidence>